<evidence type="ECO:0000259" key="1">
    <source>
        <dbReference type="Pfam" id="PF12323"/>
    </source>
</evidence>
<dbReference type="Pfam" id="PF12323">
    <property type="entry name" value="HTH_OrfB_IS605"/>
    <property type="match status" value="1"/>
</dbReference>
<sequence>MGSGRLTDEMTRHTSFRFCLDPSVEQQQVLVRHAGAARYAFNQCLRMVKTALTQRNTDPSLEVPWTGFDLINSFNAWKKTQDAGRLITVDADGAANITVTGLPWRAEVCQQVFEEAAVDLGNGLKAWSESRSGKSKGKRISWVCR</sequence>
<keyword evidence="3" id="KW-1185">Reference proteome</keyword>
<dbReference type="InterPro" id="IPR021027">
    <property type="entry name" value="Transposase_put_HTH"/>
</dbReference>
<protein>
    <recommendedName>
        <fullName evidence="1">Transposase putative helix-turn-helix domain-containing protein</fullName>
    </recommendedName>
</protein>
<gene>
    <name evidence="2" type="ORF">BST11_03095</name>
</gene>
<name>A0ABX3RG46_9MYCO</name>
<organism evidence="2 3">
    <name type="scientific">Mycobacterium alsense</name>
    <dbReference type="NCBI Taxonomy" id="324058"/>
    <lineage>
        <taxon>Bacteria</taxon>
        <taxon>Bacillati</taxon>
        <taxon>Actinomycetota</taxon>
        <taxon>Actinomycetes</taxon>
        <taxon>Mycobacteriales</taxon>
        <taxon>Mycobacteriaceae</taxon>
        <taxon>Mycobacterium</taxon>
    </lineage>
</organism>
<comment type="caution">
    <text evidence="2">The sequence shown here is derived from an EMBL/GenBank/DDBJ whole genome shotgun (WGS) entry which is preliminary data.</text>
</comment>
<dbReference type="EMBL" id="MVHD01000003">
    <property type="protein sequence ID" value="OQZ92994.1"/>
    <property type="molecule type" value="Genomic_DNA"/>
</dbReference>
<feature type="domain" description="Transposase putative helix-turn-helix" evidence="1">
    <location>
        <begin position="10"/>
        <end position="55"/>
    </location>
</feature>
<evidence type="ECO:0000313" key="2">
    <source>
        <dbReference type="EMBL" id="OQZ92994.1"/>
    </source>
</evidence>
<dbReference type="Proteomes" id="UP000192319">
    <property type="component" value="Unassembled WGS sequence"/>
</dbReference>
<proteinExistence type="predicted"/>
<evidence type="ECO:0000313" key="3">
    <source>
        <dbReference type="Proteomes" id="UP000192319"/>
    </source>
</evidence>
<accession>A0ABX3RG46</accession>
<reference evidence="2 3" key="1">
    <citation type="submission" date="2017-02" db="EMBL/GenBank/DDBJ databases">
        <title>The new phylogeny of genus Mycobacterium.</title>
        <authorList>
            <person name="Tortoli E."/>
            <person name="Trovato A."/>
            <person name="Cirillo D.M."/>
        </authorList>
    </citation>
    <scope>NUCLEOTIDE SEQUENCE [LARGE SCALE GENOMIC DNA]</scope>
    <source>
        <strain evidence="2 3">DSM 45230</strain>
    </source>
</reference>